<dbReference type="RefSeq" id="WP_135246307.1">
    <property type="nucleotide sequence ID" value="NZ_SIHO01000002.1"/>
</dbReference>
<accession>A0A4Y9ENR0</accession>
<reference evidence="1 2" key="1">
    <citation type="submission" date="2019-02" db="EMBL/GenBank/DDBJ databases">
        <title>Polymorphobacter sp. isolated from the lake at the Tibet of China.</title>
        <authorList>
            <person name="Li A."/>
        </authorList>
    </citation>
    <scope>NUCLEOTIDE SEQUENCE [LARGE SCALE GENOMIC DNA]</scope>
    <source>
        <strain evidence="1 2">DJ1R-1</strain>
    </source>
</reference>
<keyword evidence="2" id="KW-1185">Reference proteome</keyword>
<proteinExistence type="predicted"/>
<dbReference type="Proteomes" id="UP000297737">
    <property type="component" value="Unassembled WGS sequence"/>
</dbReference>
<dbReference type="AlphaFoldDB" id="A0A4Y9ENR0"/>
<comment type="caution">
    <text evidence="1">The sequence shown here is derived from an EMBL/GenBank/DDBJ whole genome shotgun (WGS) entry which is preliminary data.</text>
</comment>
<evidence type="ECO:0000313" key="1">
    <source>
        <dbReference type="EMBL" id="TFU03715.1"/>
    </source>
</evidence>
<sequence length="81" mass="8055">MILVDPRKALGLARRIICGGTGVAASGAGITIGGTGSCAGCGTGKPLGCGRFHSHTAVTSNAKTKVSAIHRHMAISPFARP</sequence>
<dbReference type="EMBL" id="SIHO01000002">
    <property type="protein sequence ID" value="TFU03715.1"/>
    <property type="molecule type" value="Genomic_DNA"/>
</dbReference>
<organism evidence="1 2">
    <name type="scientific">Glacieibacterium arshaanense</name>
    <dbReference type="NCBI Taxonomy" id="2511025"/>
    <lineage>
        <taxon>Bacteria</taxon>
        <taxon>Pseudomonadati</taxon>
        <taxon>Pseudomonadota</taxon>
        <taxon>Alphaproteobacteria</taxon>
        <taxon>Sphingomonadales</taxon>
        <taxon>Sphingosinicellaceae</taxon>
        <taxon>Glacieibacterium</taxon>
    </lineage>
</organism>
<protein>
    <submittedName>
        <fullName evidence="1">Uncharacterized protein</fullName>
    </submittedName>
</protein>
<evidence type="ECO:0000313" key="2">
    <source>
        <dbReference type="Proteomes" id="UP000297737"/>
    </source>
</evidence>
<name>A0A4Y9ENR0_9SPHN</name>
<gene>
    <name evidence="1" type="ORF">EUV02_11255</name>
</gene>